<proteinExistence type="predicted"/>
<dbReference type="PANTHER" id="PTHR36896:SF2">
    <property type="entry name" value="OS01G0729500 PROTEIN"/>
    <property type="match status" value="1"/>
</dbReference>
<evidence type="ECO:0008006" key="4">
    <source>
        <dbReference type="Google" id="ProtNLM"/>
    </source>
</evidence>
<organism evidence="2 3">
    <name type="scientific">Apostasia shenzhenica</name>
    <dbReference type="NCBI Taxonomy" id="1088818"/>
    <lineage>
        <taxon>Eukaryota</taxon>
        <taxon>Viridiplantae</taxon>
        <taxon>Streptophyta</taxon>
        <taxon>Embryophyta</taxon>
        <taxon>Tracheophyta</taxon>
        <taxon>Spermatophyta</taxon>
        <taxon>Magnoliopsida</taxon>
        <taxon>Liliopsida</taxon>
        <taxon>Asparagales</taxon>
        <taxon>Orchidaceae</taxon>
        <taxon>Apostasioideae</taxon>
        <taxon>Apostasia</taxon>
    </lineage>
</organism>
<protein>
    <recommendedName>
        <fullName evidence="4">PSI domain-containing protein</fullName>
    </recommendedName>
</protein>
<name>A0A2I0BC37_9ASPA</name>
<sequence>MAANTGIRLPLSFFLFSLLLAYRQIPISTLAGGSDSAGGHPRPRDLLGYVPSTTKEGGAPAAPNCTDIASMDPCLRHSKRCRWCRSEVLDDMCVGSAEAWRLPHQSICNQTTEKIAAPALDSEGKKREQHNFALRHLPLIDNGREEFSQVSLTIEYFAKNSDRFGGELLYL</sequence>
<accession>A0A2I0BC37</accession>
<evidence type="ECO:0000313" key="3">
    <source>
        <dbReference type="Proteomes" id="UP000236161"/>
    </source>
</evidence>
<dbReference type="AlphaFoldDB" id="A0A2I0BC37"/>
<dbReference type="OrthoDB" id="884905at2759"/>
<dbReference type="EMBL" id="KZ451895">
    <property type="protein sequence ID" value="PKA65363.1"/>
    <property type="molecule type" value="Genomic_DNA"/>
</dbReference>
<keyword evidence="3" id="KW-1185">Reference proteome</keyword>
<keyword evidence="1" id="KW-0732">Signal</keyword>
<evidence type="ECO:0000313" key="2">
    <source>
        <dbReference type="EMBL" id="PKA65363.1"/>
    </source>
</evidence>
<dbReference type="PANTHER" id="PTHR36896">
    <property type="entry name" value="OS01G0729500 PROTEIN"/>
    <property type="match status" value="1"/>
</dbReference>
<gene>
    <name evidence="2" type="ORF">AXF42_Ash005697</name>
</gene>
<dbReference type="Proteomes" id="UP000236161">
    <property type="component" value="Unassembled WGS sequence"/>
</dbReference>
<feature type="chain" id="PRO_5014165151" description="PSI domain-containing protein" evidence="1">
    <location>
        <begin position="22"/>
        <end position="171"/>
    </location>
</feature>
<evidence type="ECO:0000256" key="1">
    <source>
        <dbReference type="SAM" id="SignalP"/>
    </source>
</evidence>
<feature type="signal peptide" evidence="1">
    <location>
        <begin position="1"/>
        <end position="21"/>
    </location>
</feature>
<reference evidence="2 3" key="1">
    <citation type="journal article" date="2017" name="Nature">
        <title>The Apostasia genome and the evolution of orchids.</title>
        <authorList>
            <person name="Zhang G.Q."/>
            <person name="Liu K.W."/>
            <person name="Li Z."/>
            <person name="Lohaus R."/>
            <person name="Hsiao Y.Y."/>
            <person name="Niu S.C."/>
            <person name="Wang J.Y."/>
            <person name="Lin Y.C."/>
            <person name="Xu Q."/>
            <person name="Chen L.J."/>
            <person name="Yoshida K."/>
            <person name="Fujiwara S."/>
            <person name="Wang Z.W."/>
            <person name="Zhang Y.Q."/>
            <person name="Mitsuda N."/>
            <person name="Wang M."/>
            <person name="Liu G.H."/>
            <person name="Pecoraro L."/>
            <person name="Huang H.X."/>
            <person name="Xiao X.J."/>
            <person name="Lin M."/>
            <person name="Wu X.Y."/>
            <person name="Wu W.L."/>
            <person name="Chen Y.Y."/>
            <person name="Chang S.B."/>
            <person name="Sakamoto S."/>
            <person name="Ohme-Takagi M."/>
            <person name="Yagi M."/>
            <person name="Zeng S.J."/>
            <person name="Shen C.Y."/>
            <person name="Yeh C.M."/>
            <person name="Luo Y.B."/>
            <person name="Tsai W.C."/>
            <person name="Van de Peer Y."/>
            <person name="Liu Z.J."/>
        </authorList>
    </citation>
    <scope>NUCLEOTIDE SEQUENCE [LARGE SCALE GENOMIC DNA]</scope>
    <source>
        <strain evidence="3">cv. Shenzhen</strain>
        <tissue evidence="2">Stem</tissue>
    </source>
</reference>